<dbReference type="Pfam" id="PF13275">
    <property type="entry name" value="S4_2"/>
    <property type="match status" value="1"/>
</dbReference>
<evidence type="ECO:0000313" key="3">
    <source>
        <dbReference type="Proteomes" id="UP000199682"/>
    </source>
</evidence>
<dbReference type="EMBL" id="FNET01000018">
    <property type="protein sequence ID" value="SDM20446.1"/>
    <property type="molecule type" value="Genomic_DNA"/>
</dbReference>
<accession>A0A1G9RB00</accession>
<gene>
    <name evidence="2" type="ORF">SAMN04488074_11847</name>
</gene>
<protein>
    <submittedName>
        <fullName evidence="2">Ribosome-associated protein</fullName>
    </submittedName>
</protein>
<dbReference type="Proteomes" id="UP000199682">
    <property type="component" value="Unassembled WGS sequence"/>
</dbReference>
<sequence length="75" mass="8247">MMGLMRTVEISEEPIRLGQFLKLAQLAEDGAHAKVLIEDGDVHVNGSVELRRGAQLRHGDIVVVEGDEVRISVRS</sequence>
<dbReference type="CDD" id="cd00165">
    <property type="entry name" value="S4"/>
    <property type="match status" value="1"/>
</dbReference>
<keyword evidence="1" id="KW-0694">RNA-binding</keyword>
<evidence type="ECO:0000256" key="1">
    <source>
        <dbReference type="PROSITE-ProRule" id="PRU00182"/>
    </source>
</evidence>
<evidence type="ECO:0000313" key="2">
    <source>
        <dbReference type="EMBL" id="SDM20446.1"/>
    </source>
</evidence>
<dbReference type="AlphaFoldDB" id="A0A1G9RB00"/>
<proteinExistence type="predicted"/>
<organism evidence="2 3">
    <name type="scientific">Lentzea albidocapillata subsp. violacea</name>
    <dbReference type="NCBI Taxonomy" id="128104"/>
    <lineage>
        <taxon>Bacteria</taxon>
        <taxon>Bacillati</taxon>
        <taxon>Actinomycetota</taxon>
        <taxon>Actinomycetes</taxon>
        <taxon>Pseudonocardiales</taxon>
        <taxon>Pseudonocardiaceae</taxon>
        <taxon>Lentzea</taxon>
    </lineage>
</organism>
<dbReference type="SUPFAM" id="SSF55174">
    <property type="entry name" value="Alpha-L RNA-binding motif"/>
    <property type="match status" value="1"/>
</dbReference>
<dbReference type="PROSITE" id="PS50889">
    <property type="entry name" value="S4"/>
    <property type="match status" value="1"/>
</dbReference>
<dbReference type="InterPro" id="IPR036986">
    <property type="entry name" value="S4_RNA-bd_sf"/>
</dbReference>
<reference evidence="3" key="1">
    <citation type="submission" date="2016-10" db="EMBL/GenBank/DDBJ databases">
        <authorList>
            <person name="Varghese N."/>
            <person name="Submissions S."/>
        </authorList>
    </citation>
    <scope>NUCLEOTIDE SEQUENCE [LARGE SCALE GENOMIC DNA]</scope>
    <source>
        <strain evidence="3">DSM 44796</strain>
    </source>
</reference>
<dbReference type="GO" id="GO:0003723">
    <property type="term" value="F:RNA binding"/>
    <property type="evidence" value="ECO:0007669"/>
    <property type="project" value="UniProtKB-KW"/>
</dbReference>
<dbReference type="Gene3D" id="3.10.290.10">
    <property type="entry name" value="RNA-binding S4 domain"/>
    <property type="match status" value="1"/>
</dbReference>
<name>A0A1G9RB00_9PSEU</name>